<sequence>MPPRRNSNYLGYRTVIVEVASLLAAPTHPGHVVDYAPGDLHACRLDATLGYRTVIAEVASLLAAPVHPSHVLSVRFRGCA</sequence>
<organism evidence="1 2">
    <name type="scientific">Serratia grimesii</name>
    <dbReference type="NCBI Taxonomy" id="82995"/>
    <lineage>
        <taxon>Bacteria</taxon>
        <taxon>Pseudomonadati</taxon>
        <taxon>Pseudomonadota</taxon>
        <taxon>Gammaproteobacteria</taxon>
        <taxon>Enterobacterales</taxon>
        <taxon>Yersiniaceae</taxon>
        <taxon>Serratia</taxon>
    </lineage>
</organism>
<dbReference type="Proteomes" id="UP000262210">
    <property type="component" value="Unassembled WGS sequence"/>
</dbReference>
<proteinExistence type="predicted"/>
<comment type="caution">
    <text evidence="1">The sequence shown here is derived from an EMBL/GenBank/DDBJ whole genome shotgun (WGS) entry which is preliminary data.</text>
</comment>
<protein>
    <submittedName>
        <fullName evidence="1">Uncharacterized protein</fullName>
    </submittedName>
</protein>
<dbReference type="AlphaFoldDB" id="A0A9C7V5Q1"/>
<accession>A0A9C7V5Q1</accession>
<evidence type="ECO:0000313" key="2">
    <source>
        <dbReference type="Proteomes" id="UP000262210"/>
    </source>
</evidence>
<name>A0A9C7V5Q1_9GAMM</name>
<evidence type="ECO:0000313" key="1">
    <source>
        <dbReference type="EMBL" id="HCJ98574.1"/>
    </source>
</evidence>
<dbReference type="EMBL" id="DPSM01000002">
    <property type="protein sequence ID" value="HCJ98574.1"/>
    <property type="molecule type" value="Genomic_DNA"/>
</dbReference>
<reference evidence="1 2" key="1">
    <citation type="journal article" date="2018" name="Nat. Biotechnol.">
        <title>A standardized bacterial taxonomy based on genome phylogeny substantially revises the tree of life.</title>
        <authorList>
            <person name="Parks D.H."/>
            <person name="Chuvochina M."/>
            <person name="Waite D.W."/>
            <person name="Rinke C."/>
            <person name="Skarshewski A."/>
            <person name="Chaumeil P.A."/>
            <person name="Hugenholtz P."/>
        </authorList>
    </citation>
    <scope>NUCLEOTIDE SEQUENCE [LARGE SCALE GENOMIC DNA]</scope>
    <source>
        <strain evidence="1">UBA11264</strain>
    </source>
</reference>
<gene>
    <name evidence="1" type="ORF">DHV72_00900</name>
</gene>